<reference evidence="1 2" key="1">
    <citation type="submission" date="2017-12" db="EMBL/GenBank/DDBJ databases">
        <title>Hemimetabolous genomes reveal molecular basis of termite eusociality.</title>
        <authorList>
            <person name="Harrison M.C."/>
            <person name="Jongepier E."/>
            <person name="Robertson H.M."/>
            <person name="Arning N."/>
            <person name="Bitard-Feildel T."/>
            <person name="Chao H."/>
            <person name="Childers C.P."/>
            <person name="Dinh H."/>
            <person name="Doddapaneni H."/>
            <person name="Dugan S."/>
            <person name="Gowin J."/>
            <person name="Greiner C."/>
            <person name="Han Y."/>
            <person name="Hu H."/>
            <person name="Hughes D.S.T."/>
            <person name="Huylmans A.-K."/>
            <person name="Kemena C."/>
            <person name="Kremer L.P.M."/>
            <person name="Lee S.L."/>
            <person name="Lopez-Ezquerra A."/>
            <person name="Mallet L."/>
            <person name="Monroy-Kuhn J.M."/>
            <person name="Moser A."/>
            <person name="Murali S.C."/>
            <person name="Muzny D.M."/>
            <person name="Otani S."/>
            <person name="Piulachs M.-D."/>
            <person name="Poelchau M."/>
            <person name="Qu J."/>
            <person name="Schaub F."/>
            <person name="Wada-Katsumata A."/>
            <person name="Worley K.C."/>
            <person name="Xie Q."/>
            <person name="Ylla G."/>
            <person name="Poulsen M."/>
            <person name="Gibbs R.A."/>
            <person name="Schal C."/>
            <person name="Richards S."/>
            <person name="Belles X."/>
            <person name="Korb J."/>
            <person name="Bornberg-Bauer E."/>
        </authorList>
    </citation>
    <scope>NUCLEOTIDE SEQUENCE [LARGE SCALE GENOMIC DNA]</scope>
    <source>
        <tissue evidence="1">Whole body</tissue>
    </source>
</reference>
<accession>A0A2J7PFN3</accession>
<dbReference type="AlphaFoldDB" id="A0A2J7PFN3"/>
<keyword evidence="2" id="KW-1185">Reference proteome</keyword>
<sequence>IRIYKTIIFPVVLYGSQTWSLTLRVFEEVTGWGKLHNEKLHNLYSSLAVIRMIKSLRMIWARHVARMGRRRRRRMERGWVGLDWIDLAEGRDQWRARMNRVMNLRVP</sequence>
<organism evidence="1 2">
    <name type="scientific">Cryptotermes secundus</name>
    <dbReference type="NCBI Taxonomy" id="105785"/>
    <lineage>
        <taxon>Eukaryota</taxon>
        <taxon>Metazoa</taxon>
        <taxon>Ecdysozoa</taxon>
        <taxon>Arthropoda</taxon>
        <taxon>Hexapoda</taxon>
        <taxon>Insecta</taxon>
        <taxon>Pterygota</taxon>
        <taxon>Neoptera</taxon>
        <taxon>Polyneoptera</taxon>
        <taxon>Dictyoptera</taxon>
        <taxon>Blattodea</taxon>
        <taxon>Blattoidea</taxon>
        <taxon>Termitoidae</taxon>
        <taxon>Kalotermitidae</taxon>
        <taxon>Cryptotermitinae</taxon>
        <taxon>Cryptotermes</taxon>
    </lineage>
</organism>
<gene>
    <name evidence="1" type="ORF">B7P43_G15576</name>
</gene>
<name>A0A2J7PFN3_9NEOP</name>
<protein>
    <recommendedName>
        <fullName evidence="3">Reverse transcriptase domain-containing protein</fullName>
    </recommendedName>
</protein>
<proteinExistence type="predicted"/>
<evidence type="ECO:0000313" key="1">
    <source>
        <dbReference type="EMBL" id="PNF15142.1"/>
    </source>
</evidence>
<dbReference type="STRING" id="105785.A0A2J7PFN3"/>
<evidence type="ECO:0000313" key="2">
    <source>
        <dbReference type="Proteomes" id="UP000235965"/>
    </source>
</evidence>
<evidence type="ECO:0008006" key="3">
    <source>
        <dbReference type="Google" id="ProtNLM"/>
    </source>
</evidence>
<dbReference type="Proteomes" id="UP000235965">
    <property type="component" value="Unassembled WGS sequence"/>
</dbReference>
<dbReference type="EMBL" id="NEVH01025655">
    <property type="protein sequence ID" value="PNF15142.1"/>
    <property type="molecule type" value="Genomic_DNA"/>
</dbReference>
<feature type="non-terminal residue" evidence="1">
    <location>
        <position position="1"/>
    </location>
</feature>
<dbReference type="InParanoid" id="A0A2J7PFN3"/>
<comment type="caution">
    <text evidence="1">The sequence shown here is derived from an EMBL/GenBank/DDBJ whole genome shotgun (WGS) entry which is preliminary data.</text>
</comment>